<comment type="subunit">
    <text evidence="6">Homodimer. Part of the 2-oxoglutarate dehydrogenase (OGDH) complex composed of E1 (2-oxoglutarate dehydrogenase), E2 (dihydrolipoamide succinyltransferase) and E3 (dihydrolipoamide dehydrogenase); the complex contains multiple copies of the three enzymatic components (E1, E2 and E3).</text>
</comment>
<gene>
    <name evidence="6" type="primary">odhA</name>
    <name evidence="8" type="ORF">HLI_05905</name>
</gene>
<evidence type="ECO:0000256" key="1">
    <source>
        <dbReference type="ARBA" id="ARBA00001964"/>
    </source>
</evidence>
<evidence type="ECO:0000256" key="2">
    <source>
        <dbReference type="ARBA" id="ARBA00023002"/>
    </source>
</evidence>
<dbReference type="FunFam" id="3.40.50.970:FF:000036">
    <property type="entry name" value="2-oxoglutarate dehydrogenase E1 component"/>
    <property type="match status" value="1"/>
</dbReference>
<dbReference type="Pfam" id="PF00676">
    <property type="entry name" value="E1_dh"/>
    <property type="match status" value="1"/>
</dbReference>
<dbReference type="NCBIfam" id="NF008907">
    <property type="entry name" value="PRK12270.1"/>
    <property type="match status" value="1"/>
</dbReference>
<dbReference type="Pfam" id="PF16078">
    <property type="entry name" value="2-oxogl_dehyd_N"/>
    <property type="match status" value="1"/>
</dbReference>
<dbReference type="InterPro" id="IPR005475">
    <property type="entry name" value="Transketolase-like_Pyr-bd"/>
</dbReference>
<dbReference type="Pfam" id="PF02779">
    <property type="entry name" value="Transket_pyr"/>
    <property type="match status" value="1"/>
</dbReference>
<comment type="function">
    <text evidence="6">E1 component of the 2-oxoglutarate dehydrogenase (OGDH) complex which catalyzes the decarboxylation of 2-oxoglutarate, the first step in the conversion of 2-oxoglutarate to succinyl-CoA and CO(2).</text>
</comment>
<dbReference type="InterPro" id="IPR042179">
    <property type="entry name" value="KGD_C_sf"/>
</dbReference>
<name>A0A410MAQ0_9BACI</name>
<evidence type="ECO:0000259" key="7">
    <source>
        <dbReference type="SMART" id="SM00861"/>
    </source>
</evidence>
<comment type="similarity">
    <text evidence="6">Belongs to the alpha-ketoglutarate dehydrogenase family.</text>
</comment>
<proteinExistence type="inferred from homology"/>
<feature type="domain" description="Transketolase-like pyrimidine-binding" evidence="7">
    <location>
        <begin position="616"/>
        <end position="812"/>
    </location>
</feature>
<dbReference type="SMART" id="SM00861">
    <property type="entry name" value="Transket_pyr"/>
    <property type="match status" value="1"/>
</dbReference>
<dbReference type="Gene3D" id="1.10.287.1150">
    <property type="entry name" value="TPP helical domain"/>
    <property type="match status" value="1"/>
</dbReference>
<evidence type="ECO:0000256" key="3">
    <source>
        <dbReference type="ARBA" id="ARBA00023052"/>
    </source>
</evidence>
<dbReference type="PANTHER" id="PTHR23152:SF4">
    <property type="entry name" value="2-OXOADIPATE DEHYDROGENASE COMPLEX COMPONENT E1"/>
    <property type="match status" value="1"/>
</dbReference>
<evidence type="ECO:0000256" key="4">
    <source>
        <dbReference type="ARBA" id="ARBA00023152"/>
    </source>
</evidence>
<dbReference type="InterPro" id="IPR029061">
    <property type="entry name" value="THDP-binding"/>
</dbReference>
<protein>
    <recommendedName>
        <fullName evidence="6">2-oxoglutarate dehydrogenase E1 component</fullName>
        <ecNumber evidence="6">1.2.4.2</ecNumber>
    </recommendedName>
    <alternativeName>
        <fullName evidence="6">Alpha-ketoglutarate dehydrogenase</fullName>
    </alternativeName>
</protein>
<dbReference type="InterPro" id="IPR023784">
    <property type="entry name" value="2oxoglutarate_DH_E1_bac"/>
</dbReference>
<dbReference type="GO" id="GO:0006099">
    <property type="term" value="P:tricarboxylic acid cycle"/>
    <property type="evidence" value="ECO:0007669"/>
    <property type="project" value="TreeGrafter"/>
</dbReference>
<dbReference type="InterPro" id="IPR031717">
    <property type="entry name" value="ODO-1/KGD_C"/>
</dbReference>
<dbReference type="InterPro" id="IPR011603">
    <property type="entry name" value="2oxoglutarate_DH_E1"/>
</dbReference>
<dbReference type="Proteomes" id="UP000287756">
    <property type="component" value="Chromosome"/>
</dbReference>
<dbReference type="SUPFAM" id="SSF52518">
    <property type="entry name" value="Thiamin diphosphate-binding fold (THDP-binding)"/>
    <property type="match status" value="2"/>
</dbReference>
<dbReference type="GO" id="GO:0005829">
    <property type="term" value="C:cytosol"/>
    <property type="evidence" value="ECO:0007669"/>
    <property type="project" value="TreeGrafter"/>
</dbReference>
<dbReference type="GO" id="GO:0004591">
    <property type="term" value="F:oxoglutarate dehydrogenase (succinyl-transferring) activity"/>
    <property type="evidence" value="ECO:0007669"/>
    <property type="project" value="UniProtKB-UniRule"/>
</dbReference>
<dbReference type="PIRSF" id="PIRSF000157">
    <property type="entry name" value="Oxoglu_dh_E1"/>
    <property type="match status" value="1"/>
</dbReference>
<comment type="catalytic activity">
    <reaction evidence="5 6">
        <text>N(6)-[(R)-lipoyl]-L-lysyl-[protein] + 2-oxoglutarate + H(+) = N(6)-[(R)-S(8)-succinyldihydrolipoyl]-L-lysyl-[protein] + CO2</text>
        <dbReference type="Rhea" id="RHEA:12188"/>
        <dbReference type="Rhea" id="RHEA-COMP:10474"/>
        <dbReference type="Rhea" id="RHEA-COMP:20092"/>
        <dbReference type="ChEBI" id="CHEBI:15378"/>
        <dbReference type="ChEBI" id="CHEBI:16526"/>
        <dbReference type="ChEBI" id="CHEBI:16810"/>
        <dbReference type="ChEBI" id="CHEBI:83099"/>
        <dbReference type="ChEBI" id="CHEBI:83120"/>
        <dbReference type="EC" id="1.2.4.2"/>
    </reaction>
</comment>
<dbReference type="AlphaFoldDB" id="A0A410MAQ0"/>
<dbReference type="NCBIfam" id="NF006914">
    <property type="entry name" value="PRK09404.1"/>
    <property type="match status" value="1"/>
</dbReference>
<dbReference type="NCBIfam" id="TIGR00239">
    <property type="entry name" value="2oxo_dh_E1"/>
    <property type="match status" value="1"/>
</dbReference>
<dbReference type="GO" id="GO:0030976">
    <property type="term" value="F:thiamine pyrophosphate binding"/>
    <property type="evidence" value="ECO:0007669"/>
    <property type="project" value="UniProtKB-UniRule"/>
</dbReference>
<dbReference type="EMBL" id="CP026118">
    <property type="protein sequence ID" value="QAS51801.1"/>
    <property type="molecule type" value="Genomic_DNA"/>
</dbReference>
<sequence>MDLETFSNKQQANNYLGVLYVSKQGSTQNFWEIFHGPNMGYIEEQFEQYENDPSAVDPSLKEIFDEHGAPDWMEGGTALEANGVAAPSKGDVVKITSALKLVEAIRRHGHLQANIYAVGSDERPKTNLLDLETYGLQEKDLEEMPAEWVWPESPLKLDNALQVVNTLKEKYAGTISFEFGHVNNEDEREWLQEKVDTDSYKVSLENDEKKQLLYRLAEVEGFENFLAKTFVAQKRFSIEGLDVMVPMLDHIIQSASGDRIKNIMMGMAHRGRLNVLAHILGKPYDRIFSEFHHSPDKELVPSEGSTGINYGWTGDVKYHFGARREIENGEQSATRVTMSHNPSHLEYVNPVVEGFTRAAQDDRTEAGYAKMDDDEAFGLLIHGDAAFIGEGVVAETLNMSDLPGYRTGGTVHIIANNLVGFTTNRKDGRSTRYASDLAKGFEIPIVHVNADDPIACLSAMAFAYEYRQKFHKDFLIDLVGYRRFGHNEMDEPRSTQPRLYKEIDEHGTAAAVFEKQLQEDSVVSDGTLEEMKEEIENKLKDVYNNMDEHETEAPDVKDRPSGVEQDLDELETAVDLERLRSLNEGMLKRPEGFNGFKKLEKILKRRGKMLDDGEKVDWATAEALAFASILEDGKPIRITGQDTERGTFAHRHMVLHDVETGETYCPLHGLEQAKASFDIHNSPLSEAGVIGFEYGYSVQAPESLVIWEAQFGDFANAGQVIFDQFISAGRAKWDEKSNMVFLLPHGYEGQGPEHSSARLERFLQLAAENNWTVANVTSSAQYFHLLRRQAAISNQEEARPLVLMTPKSLLRNQRIAVEGQEFSEGHFQSIMKQPGLSEDKDKDKVTSLLLGSGKIMVEIEDKVENSDQAFETIDAVRVEQIYPFPEKHLKEILESYPNLEELVWVQEEPQNMGSWYFVEGILHKLLKEGQIHRYVGRPHRASPSVGEPNIHKTEQNRIIHEALQMSKGGKSNEGN</sequence>
<organism evidence="8 9">
    <name type="scientific">Halobacillus litoralis</name>
    <dbReference type="NCBI Taxonomy" id="45668"/>
    <lineage>
        <taxon>Bacteria</taxon>
        <taxon>Bacillati</taxon>
        <taxon>Bacillota</taxon>
        <taxon>Bacilli</taxon>
        <taxon>Bacillales</taxon>
        <taxon>Bacillaceae</taxon>
        <taxon>Halobacillus</taxon>
    </lineage>
</organism>
<dbReference type="OrthoDB" id="9759785at2"/>
<dbReference type="GO" id="GO:0045252">
    <property type="term" value="C:oxoglutarate dehydrogenase complex"/>
    <property type="evidence" value="ECO:0007669"/>
    <property type="project" value="TreeGrafter"/>
</dbReference>
<evidence type="ECO:0000256" key="6">
    <source>
        <dbReference type="HAMAP-Rule" id="MF_01169"/>
    </source>
</evidence>
<dbReference type="Gene3D" id="3.40.50.970">
    <property type="match status" value="1"/>
</dbReference>
<dbReference type="HAMAP" id="MF_01169">
    <property type="entry name" value="SucA_OdhA"/>
    <property type="match status" value="1"/>
</dbReference>
<evidence type="ECO:0000256" key="5">
    <source>
        <dbReference type="ARBA" id="ARBA00051911"/>
    </source>
</evidence>
<keyword evidence="4 6" id="KW-0324">Glycolysis</keyword>
<dbReference type="Gene3D" id="3.40.50.11610">
    <property type="entry name" value="Multifunctional 2-oxoglutarate metabolism enzyme, C-terminal domain"/>
    <property type="match status" value="1"/>
</dbReference>
<evidence type="ECO:0000313" key="8">
    <source>
        <dbReference type="EMBL" id="QAS51801.1"/>
    </source>
</evidence>
<dbReference type="PANTHER" id="PTHR23152">
    <property type="entry name" value="2-OXOGLUTARATE DEHYDROGENASE"/>
    <property type="match status" value="1"/>
</dbReference>
<dbReference type="KEGG" id="hli:HLI_05905"/>
<accession>A0A410MAQ0</accession>
<dbReference type="GO" id="GO:0006096">
    <property type="term" value="P:glycolytic process"/>
    <property type="evidence" value="ECO:0007669"/>
    <property type="project" value="UniProtKB-UniRule"/>
</dbReference>
<comment type="cofactor">
    <cofactor evidence="1 6">
        <name>thiamine diphosphate</name>
        <dbReference type="ChEBI" id="CHEBI:58937"/>
    </cofactor>
</comment>
<reference evidence="8 9" key="1">
    <citation type="submission" date="2018-01" db="EMBL/GenBank/DDBJ databases">
        <title>The whole genome sequencing and assembly of Halobacillus litoralis ERB031 strain.</title>
        <authorList>
            <person name="Lee S.-J."/>
            <person name="Park M.-K."/>
            <person name="Kim J.-Y."/>
            <person name="Lee Y.-J."/>
            <person name="Yi H."/>
            <person name="Bahn Y.-S."/>
            <person name="Kim J.F."/>
            <person name="Lee D.-W."/>
        </authorList>
    </citation>
    <scope>NUCLEOTIDE SEQUENCE [LARGE SCALE GENOMIC DNA]</scope>
    <source>
        <strain evidence="8 9">ERB 031</strain>
    </source>
</reference>
<dbReference type="InterPro" id="IPR001017">
    <property type="entry name" value="DH_E1"/>
</dbReference>
<keyword evidence="2 6" id="KW-0560">Oxidoreductase</keyword>
<dbReference type="Pfam" id="PF16870">
    <property type="entry name" value="OxoGdeHyase_C"/>
    <property type="match status" value="1"/>
</dbReference>
<keyword evidence="3 6" id="KW-0786">Thiamine pyrophosphate</keyword>
<evidence type="ECO:0000313" key="9">
    <source>
        <dbReference type="Proteomes" id="UP000287756"/>
    </source>
</evidence>
<dbReference type="EC" id="1.2.4.2" evidence="6"/>
<dbReference type="Gene3D" id="3.40.50.12470">
    <property type="match status" value="1"/>
</dbReference>
<dbReference type="CDD" id="cd02016">
    <property type="entry name" value="TPP_E1_OGDC_like"/>
    <property type="match status" value="1"/>
</dbReference>
<dbReference type="InterPro" id="IPR032106">
    <property type="entry name" value="2-oxogl_dehyd_N"/>
</dbReference>